<evidence type="ECO:0008006" key="4">
    <source>
        <dbReference type="Google" id="ProtNLM"/>
    </source>
</evidence>
<dbReference type="CDD" id="cd07361">
    <property type="entry name" value="MEMO_like"/>
    <property type="match status" value="1"/>
</dbReference>
<name>A0A8J8NLN0_HALGN</name>
<dbReference type="HAMAP" id="MF_00055">
    <property type="entry name" value="MEMO1"/>
    <property type="match status" value="1"/>
</dbReference>
<dbReference type="PANTHER" id="PTHR11060:SF0">
    <property type="entry name" value="PROTEIN MEMO1"/>
    <property type="match status" value="1"/>
</dbReference>
<comment type="caution">
    <text evidence="2">The sequence shown here is derived from an EMBL/GenBank/DDBJ whole genome shotgun (WGS) entry which is preliminary data.</text>
</comment>
<gene>
    <name evidence="2" type="ORF">FGO68_gene2581</name>
</gene>
<evidence type="ECO:0000313" key="2">
    <source>
        <dbReference type="EMBL" id="TNV76614.1"/>
    </source>
</evidence>
<evidence type="ECO:0000313" key="3">
    <source>
        <dbReference type="Proteomes" id="UP000785679"/>
    </source>
</evidence>
<evidence type="ECO:0000256" key="1">
    <source>
        <dbReference type="ARBA" id="ARBA00006315"/>
    </source>
</evidence>
<dbReference type="Gene3D" id="3.40.830.10">
    <property type="entry name" value="LigB-like"/>
    <property type="match status" value="1"/>
</dbReference>
<dbReference type="NCBIfam" id="TIGR04336">
    <property type="entry name" value="AmmeMemoSam_B"/>
    <property type="match status" value="1"/>
</dbReference>
<comment type="similarity">
    <text evidence="1">Belongs to the MEMO1 family.</text>
</comment>
<dbReference type="EMBL" id="RRYP01013251">
    <property type="protein sequence ID" value="TNV76614.1"/>
    <property type="molecule type" value="Genomic_DNA"/>
</dbReference>
<protein>
    <recommendedName>
        <fullName evidence="4">MEMO1 family protein</fullName>
    </recommendedName>
</protein>
<dbReference type="Pfam" id="PF01875">
    <property type="entry name" value="Memo"/>
    <property type="match status" value="1"/>
</dbReference>
<dbReference type="OrthoDB" id="417112at2759"/>
<proteinExistence type="inferred from homology"/>
<organism evidence="2 3">
    <name type="scientific">Halteria grandinella</name>
    <dbReference type="NCBI Taxonomy" id="5974"/>
    <lineage>
        <taxon>Eukaryota</taxon>
        <taxon>Sar</taxon>
        <taxon>Alveolata</taxon>
        <taxon>Ciliophora</taxon>
        <taxon>Intramacronucleata</taxon>
        <taxon>Spirotrichea</taxon>
        <taxon>Stichotrichia</taxon>
        <taxon>Sporadotrichida</taxon>
        <taxon>Halteriidae</taxon>
        <taxon>Halteria</taxon>
    </lineage>
</organism>
<accession>A0A8J8NLN0</accession>
<sequence>MQGGSSLIRKAEHAGSWYTAEKDILQQQLVDFLKSSQSHKSDGKLLKALIGPHAGYRYSGPTAAWAYANVNAEQVKKTTRIFLLGPSHKVFLEFIATTHCTEWATPLGNWKIDVEVVQKLCSLDGEMFQQIDKKYEENEHSLEMHLPYLRHVFASNPDVKLIPLMVGHLPDETFDKYGAILAPYFLDPESLFVISTDFCHWGKRFKFTHIFKDSGKIHESIEKLDRMGMDLIEKHDFKGFSDYLSTLKNTICGRLPLQVLLSVIKNVQKQGIEVETKFVKYAQSSQIADDMEDSSVSYASAATFVMQ</sequence>
<dbReference type="AlphaFoldDB" id="A0A8J8NLN0"/>
<dbReference type="PANTHER" id="PTHR11060">
    <property type="entry name" value="PROTEIN MEMO1"/>
    <property type="match status" value="1"/>
</dbReference>
<keyword evidence="3" id="KW-1185">Reference proteome</keyword>
<dbReference type="Proteomes" id="UP000785679">
    <property type="component" value="Unassembled WGS sequence"/>
</dbReference>
<dbReference type="InterPro" id="IPR002737">
    <property type="entry name" value="MEMO1_fam"/>
</dbReference>
<reference evidence="2" key="1">
    <citation type="submission" date="2019-06" db="EMBL/GenBank/DDBJ databases">
        <authorList>
            <person name="Zheng W."/>
        </authorList>
    </citation>
    <scope>NUCLEOTIDE SEQUENCE</scope>
    <source>
        <strain evidence="2">QDHG01</strain>
    </source>
</reference>